<dbReference type="OrthoDB" id="421226at2759"/>
<feature type="transmembrane region" description="Helical" evidence="3">
    <location>
        <begin position="108"/>
        <end position="132"/>
    </location>
</feature>
<dbReference type="GO" id="GO:0034220">
    <property type="term" value="P:monoatomic ion transmembrane transport"/>
    <property type="evidence" value="ECO:0007669"/>
    <property type="project" value="UniProtKB-KW"/>
</dbReference>
<evidence type="ECO:0000256" key="3">
    <source>
        <dbReference type="SAM" id="Phobius"/>
    </source>
</evidence>
<evidence type="ECO:0000313" key="6">
    <source>
        <dbReference type="Proteomes" id="UP000327157"/>
    </source>
</evidence>
<dbReference type="InterPro" id="IPR014710">
    <property type="entry name" value="RmlC-like_jellyroll"/>
</dbReference>
<dbReference type="EMBL" id="SMOL01000164">
    <property type="protein sequence ID" value="KAB2623868.1"/>
    <property type="molecule type" value="Genomic_DNA"/>
</dbReference>
<feature type="domain" description="Cyclic nucleotide-binding" evidence="4">
    <location>
        <begin position="413"/>
        <end position="490"/>
    </location>
</feature>
<proteinExistence type="predicted"/>
<gene>
    <name evidence="5" type="ORF">D8674_040228</name>
</gene>
<protein>
    <submittedName>
        <fullName evidence="5">Cyclic nucleotide-gated ion channel 1-like</fullName>
    </submittedName>
</protein>
<dbReference type="CDD" id="cd00038">
    <property type="entry name" value="CAP_ED"/>
    <property type="match status" value="1"/>
</dbReference>
<dbReference type="Gene3D" id="2.60.120.10">
    <property type="entry name" value="Jelly Rolls"/>
    <property type="match status" value="1"/>
</dbReference>
<dbReference type="SUPFAM" id="SSF81324">
    <property type="entry name" value="Voltage-gated potassium channels"/>
    <property type="match status" value="1"/>
</dbReference>
<feature type="transmembrane region" description="Helical" evidence="3">
    <location>
        <begin position="177"/>
        <end position="198"/>
    </location>
</feature>
<feature type="transmembrane region" description="Helical" evidence="3">
    <location>
        <begin position="29"/>
        <end position="48"/>
    </location>
</feature>
<organism evidence="5 6">
    <name type="scientific">Pyrus ussuriensis x Pyrus communis</name>
    <dbReference type="NCBI Taxonomy" id="2448454"/>
    <lineage>
        <taxon>Eukaryota</taxon>
        <taxon>Viridiplantae</taxon>
        <taxon>Streptophyta</taxon>
        <taxon>Embryophyta</taxon>
        <taxon>Tracheophyta</taxon>
        <taxon>Spermatophyta</taxon>
        <taxon>Magnoliopsida</taxon>
        <taxon>eudicotyledons</taxon>
        <taxon>Gunneridae</taxon>
        <taxon>Pentapetalae</taxon>
        <taxon>rosids</taxon>
        <taxon>fabids</taxon>
        <taxon>Rosales</taxon>
        <taxon>Rosaceae</taxon>
        <taxon>Amygdaloideae</taxon>
        <taxon>Maleae</taxon>
        <taxon>Pyrus</taxon>
    </lineage>
</organism>
<keyword evidence="1" id="KW-1071">Ligand-gated ion channel</keyword>
<feature type="transmembrane region" description="Helical" evidence="3">
    <location>
        <begin position="69"/>
        <end position="88"/>
    </location>
</feature>
<evidence type="ECO:0000256" key="2">
    <source>
        <dbReference type="ARBA" id="ARBA00023303"/>
    </source>
</evidence>
<feature type="transmembrane region" description="Helical" evidence="3">
    <location>
        <begin position="308"/>
        <end position="332"/>
    </location>
</feature>
<keyword evidence="1" id="KW-0813">Transport</keyword>
<keyword evidence="3" id="KW-0472">Membrane</keyword>
<keyword evidence="2" id="KW-0407">Ion channel</keyword>
<keyword evidence="3" id="KW-1133">Transmembrane helix</keyword>
<sequence>LHLQRENNILDSFCAYETFEVKAESLSSYIVRISFVAAVVMDPFFYYIPIIDQDNKCLGMDKKLWTGSLIFRSLLDFIALVHLLYRLVLFKEDRGYRPQVFTSVSIDVVTSVSIDVFALLPIPQLIMGVAFYKIWGSGSIRQLKWSGWYLLGQSLLRICRIRQELERIKNIGILRKATAYFGFYILLSHVLGALWYFLSIDREISCWHSACVNHNTYPKRCIDAFYCDRPTIASRNITFLNEHCSINISDGDSSVPFNFGIFLDALNTDIVGHVNLLRKFIYCFWWGLRNVSNFGTNLMTSTYEAENLFAICISVYSFLLLTLIAATAGAPLQAPVSEQRRRKILMENLKSWNISGPDLPVDLAKEIWSSIDKKVEENEDADLKNDIFSILPAETREPLQRFLCMEILRTVPVLEMMGRKALGKICDYLKPATYKESSFIFRIGDPLDCMLFIIKGTVWTYSRTSSTSATSSKMAARLLGKGQFYGEELLNSPDFTKLPISTEHVKTRGKVQAFALMADDLATVVANNRANNDDIVEIN</sequence>
<name>A0A5N5H8B3_9ROSA</name>
<dbReference type="Proteomes" id="UP000327157">
    <property type="component" value="Unassembled WGS sequence"/>
</dbReference>
<dbReference type="PROSITE" id="PS50042">
    <property type="entry name" value="CNMP_BINDING_3"/>
    <property type="match status" value="1"/>
</dbReference>
<accession>A0A5N5H8B3</accession>
<evidence type="ECO:0000256" key="1">
    <source>
        <dbReference type="ARBA" id="ARBA00023286"/>
    </source>
</evidence>
<dbReference type="InterPro" id="IPR018490">
    <property type="entry name" value="cNMP-bd_dom_sf"/>
</dbReference>
<dbReference type="InterPro" id="IPR000595">
    <property type="entry name" value="cNMP-bd_dom"/>
</dbReference>
<dbReference type="PANTHER" id="PTHR45651:SF68">
    <property type="entry name" value="ION TRANSPORT DOMAIN-CONTAINING PROTEIN"/>
    <property type="match status" value="1"/>
</dbReference>
<evidence type="ECO:0000313" key="5">
    <source>
        <dbReference type="EMBL" id="KAB2623868.1"/>
    </source>
</evidence>
<keyword evidence="1" id="KW-0406">Ion transport</keyword>
<keyword evidence="3" id="KW-0812">Transmembrane</keyword>
<dbReference type="PANTHER" id="PTHR45651">
    <property type="entry name" value="CYCLIC NUCLEOTIDE-GATED ION CHANNEL 15-RELATED-RELATED"/>
    <property type="match status" value="1"/>
</dbReference>
<reference evidence="5 6" key="1">
    <citation type="submission" date="2019-09" db="EMBL/GenBank/DDBJ databases">
        <authorList>
            <person name="Ou C."/>
        </authorList>
    </citation>
    <scope>NUCLEOTIDE SEQUENCE [LARGE SCALE GENOMIC DNA]</scope>
    <source>
        <strain evidence="5">S2</strain>
        <tissue evidence="5">Leaf</tissue>
    </source>
</reference>
<feature type="non-terminal residue" evidence="5">
    <location>
        <position position="1"/>
    </location>
</feature>
<dbReference type="GO" id="GO:0016020">
    <property type="term" value="C:membrane"/>
    <property type="evidence" value="ECO:0007669"/>
    <property type="project" value="UniProtKB-SubCell"/>
</dbReference>
<comment type="caution">
    <text evidence="5">The sequence shown here is derived from an EMBL/GenBank/DDBJ whole genome shotgun (WGS) entry which is preliminary data.</text>
</comment>
<dbReference type="SUPFAM" id="SSF51206">
    <property type="entry name" value="cAMP-binding domain-like"/>
    <property type="match status" value="1"/>
</dbReference>
<evidence type="ECO:0000259" key="4">
    <source>
        <dbReference type="PROSITE" id="PS50042"/>
    </source>
</evidence>
<keyword evidence="6" id="KW-1185">Reference proteome</keyword>
<dbReference type="AlphaFoldDB" id="A0A5N5H8B3"/>
<reference evidence="5 6" key="2">
    <citation type="submission" date="2019-11" db="EMBL/GenBank/DDBJ databases">
        <title>A de novo genome assembly of a pear dwarfing rootstock.</title>
        <authorList>
            <person name="Wang F."/>
            <person name="Wang J."/>
            <person name="Li S."/>
            <person name="Zhang Y."/>
            <person name="Fang M."/>
            <person name="Ma L."/>
            <person name="Zhao Y."/>
            <person name="Jiang S."/>
        </authorList>
    </citation>
    <scope>NUCLEOTIDE SEQUENCE [LARGE SCALE GENOMIC DNA]</scope>
    <source>
        <strain evidence="5">S2</strain>
        <tissue evidence="5">Leaf</tissue>
    </source>
</reference>